<dbReference type="PANTHER" id="PTHR12619:SF33">
    <property type="entry name" value="RFX, ISOFORM H"/>
    <property type="match status" value="1"/>
</dbReference>
<keyword evidence="4" id="KW-1185">Reference proteome</keyword>
<proteinExistence type="predicted"/>
<dbReference type="Gene3D" id="1.10.10.10">
    <property type="entry name" value="Winged helix-like DNA-binding domain superfamily/Winged helix DNA-binding domain"/>
    <property type="match status" value="1"/>
</dbReference>
<dbReference type="RefSeq" id="XP_035826803.1">
    <property type="nucleotide sequence ID" value="XM_035970910.1"/>
</dbReference>
<evidence type="ECO:0000313" key="5">
    <source>
        <dbReference type="RefSeq" id="XP_035826803.1"/>
    </source>
</evidence>
<evidence type="ECO:0000256" key="1">
    <source>
        <dbReference type="ARBA" id="ARBA00023125"/>
    </source>
</evidence>
<dbReference type="PANTHER" id="PTHR12619">
    <property type="entry name" value="RFX TRANSCRIPTION FACTOR FAMILY"/>
    <property type="match status" value="1"/>
</dbReference>
<evidence type="ECO:0000259" key="3">
    <source>
        <dbReference type="PROSITE" id="PS51526"/>
    </source>
</evidence>
<dbReference type="InterPro" id="IPR057321">
    <property type="entry name" value="RFX1-4/6/8-like_BCD"/>
</dbReference>
<evidence type="ECO:0000256" key="2">
    <source>
        <dbReference type="SAM" id="MobiDB-lite"/>
    </source>
</evidence>
<dbReference type="Pfam" id="PF25340">
    <property type="entry name" value="BCD_RFX"/>
    <property type="match status" value="1"/>
</dbReference>
<dbReference type="InterPro" id="IPR036388">
    <property type="entry name" value="WH-like_DNA-bd_sf"/>
</dbReference>
<reference evidence="5" key="1">
    <citation type="submission" date="2025-08" db="UniProtKB">
        <authorList>
            <consortium name="RefSeq"/>
        </authorList>
    </citation>
    <scope>IDENTIFICATION</scope>
</reference>
<dbReference type="PROSITE" id="PS51526">
    <property type="entry name" value="RFX_DBD"/>
    <property type="match status" value="1"/>
</dbReference>
<dbReference type="Pfam" id="PF02257">
    <property type="entry name" value="RFX_DNA_binding"/>
    <property type="match status" value="1"/>
</dbReference>
<dbReference type="InterPro" id="IPR003150">
    <property type="entry name" value="DNA-bd_RFX"/>
</dbReference>
<name>A0ABM1VWL1_APLCA</name>
<dbReference type="InterPro" id="IPR036390">
    <property type="entry name" value="WH_DNA-bd_sf"/>
</dbReference>
<feature type="domain" description="RFX-type winged-helix" evidence="3">
    <location>
        <begin position="181"/>
        <end position="256"/>
    </location>
</feature>
<organism evidence="4 5">
    <name type="scientific">Aplysia californica</name>
    <name type="common">California sea hare</name>
    <dbReference type="NCBI Taxonomy" id="6500"/>
    <lineage>
        <taxon>Eukaryota</taxon>
        <taxon>Metazoa</taxon>
        <taxon>Spiralia</taxon>
        <taxon>Lophotrochozoa</taxon>
        <taxon>Mollusca</taxon>
        <taxon>Gastropoda</taxon>
        <taxon>Heterobranchia</taxon>
        <taxon>Euthyneura</taxon>
        <taxon>Tectipleura</taxon>
        <taxon>Aplysiida</taxon>
        <taxon>Aplysioidea</taxon>
        <taxon>Aplysiidae</taxon>
        <taxon>Aplysia</taxon>
    </lineage>
</organism>
<dbReference type="GO" id="GO:0003677">
    <property type="term" value="F:DNA binding"/>
    <property type="evidence" value="ECO:0007669"/>
    <property type="project" value="UniProtKB-KW"/>
</dbReference>
<dbReference type="GeneID" id="101863356"/>
<gene>
    <name evidence="5" type="primary">LOC101863356</name>
</gene>
<feature type="compositionally biased region" description="Low complexity" evidence="2">
    <location>
        <begin position="293"/>
        <end position="317"/>
    </location>
</feature>
<keyword evidence="1 5" id="KW-0238">DNA-binding</keyword>
<dbReference type="Proteomes" id="UP000694888">
    <property type="component" value="Unplaced"/>
</dbReference>
<evidence type="ECO:0000313" key="4">
    <source>
        <dbReference type="Proteomes" id="UP000694888"/>
    </source>
</evidence>
<dbReference type="SUPFAM" id="SSF46785">
    <property type="entry name" value="Winged helix' DNA-binding domain"/>
    <property type="match status" value="1"/>
</dbReference>
<dbReference type="InterPro" id="IPR039779">
    <property type="entry name" value="RFX-like"/>
</dbReference>
<feature type="region of interest" description="Disordered" evidence="2">
    <location>
        <begin position="276"/>
        <end position="317"/>
    </location>
</feature>
<sequence length="829" mass="90283">MATQTYVTDLQVMNPAAVQNGSVVKTSAASSGGTVQTGQKTTIIQPAQAHTGQQFIVTTSAVDHQQLADQSQTETITIQQAGQTVYPAHLQYVEGSEPAIYANGQMPKDLVLKARHSYGDYSQGTMYTNVSGTYYQTPQGGQALQGQIIQQPGGGTFLIQSGTVDGDGAPLTHTTRASPVTVQWLIDNYETAEGVSLPRSTLYYHYLRHCQEQGLDPMNPASFGKLIRSVFLGLRTRRLGTRGNSKYHYYGIRIRANSSLNQFTDDQTMALRQQPMYTSKKLSSHKQEGAEGDTGQPGTQSGGQSDASHSQQQQHTQFLGDASHALPSFGSVDMSTVPLSDGVTVEDVRNFEKMYREHAEAVVEVVVNLHFHLIENLWQTFWRNPSAESQSLEPFEKMEKRMSKEKLYALCGYEPLMAWVRKSDYAFYQALVENLKTEAQKPMPSSLTQAIRNFAKSLEGWLKSAMQNVPEEMVKTKLGAVCAFAQTLRRYTSLNHLAQAARAVLQNTSQINQMLTDLNRVDFTNVQEQASWVCQCEDVLVQQLEQDFKNTLKQGNSLEQWAQWLEGVVNQVLKPHEGNENFPKAARQFLLKWSFYSSMVIRDLTLRSAASFGSFHLIRLLYDEFMFYLVEHKVASATGQTPIAVMGEVRQFHDLSSAVNLGTMDVEDDESSNSSQPSMTGVQTQLQAPMVQRVSMVTTPSTTPTPTTLMLVTSNSANTAGTVGQPTVGIRPAAALGQAGTPTAITVRPTANGVGGPGGLVVLSGTSVAGATPAHSVTTPAQGGLPTTLAVRTATTANPNASKTHTILVMPVSSTGAAEMSAAKRVKTE</sequence>
<protein>
    <submittedName>
        <fullName evidence="5">DNA-binding protein RFX2</fullName>
    </submittedName>
</protein>
<accession>A0ABM1VWL1</accession>